<evidence type="ECO:0000256" key="3">
    <source>
        <dbReference type="ARBA" id="ARBA00023110"/>
    </source>
</evidence>
<dbReference type="SMART" id="SM00584">
    <property type="entry name" value="TLDc"/>
    <property type="match status" value="1"/>
</dbReference>
<dbReference type="Gene3D" id="3.40.630.30">
    <property type="match status" value="1"/>
</dbReference>
<comment type="caution">
    <text evidence="9">The sequence shown here is derived from an EMBL/GenBank/DDBJ whole genome shotgun (WGS) entry which is preliminary data.</text>
</comment>
<dbReference type="Pfam" id="PF23525">
    <property type="entry name" value="Methyltransf_36"/>
    <property type="match status" value="1"/>
</dbReference>
<name>A0ABP0PLQ2_9DINO</name>
<dbReference type="InterPro" id="IPR016181">
    <property type="entry name" value="Acyl_CoA_acyltransferase"/>
</dbReference>
<dbReference type="GO" id="GO:0016853">
    <property type="term" value="F:isomerase activity"/>
    <property type="evidence" value="ECO:0007669"/>
    <property type="project" value="UniProtKB-KW"/>
</dbReference>
<organism evidence="9 10">
    <name type="scientific">Durusdinium trenchii</name>
    <dbReference type="NCBI Taxonomy" id="1381693"/>
    <lineage>
        <taxon>Eukaryota</taxon>
        <taxon>Sar</taxon>
        <taxon>Alveolata</taxon>
        <taxon>Dinophyceae</taxon>
        <taxon>Suessiales</taxon>
        <taxon>Symbiodiniaceae</taxon>
        <taxon>Durusdinium</taxon>
    </lineage>
</organism>
<evidence type="ECO:0000256" key="1">
    <source>
        <dbReference type="ARBA" id="ARBA00000971"/>
    </source>
</evidence>
<dbReference type="PROSITE" id="PS51886">
    <property type="entry name" value="TLDC"/>
    <property type="match status" value="1"/>
</dbReference>
<feature type="domain" description="TLDc" evidence="8">
    <location>
        <begin position="365"/>
        <end position="516"/>
    </location>
</feature>
<dbReference type="SUPFAM" id="SSF50814">
    <property type="entry name" value="Lipocalins"/>
    <property type="match status" value="1"/>
</dbReference>
<dbReference type="Pfam" id="PF02214">
    <property type="entry name" value="BTB_2"/>
    <property type="match status" value="2"/>
</dbReference>
<evidence type="ECO:0000256" key="2">
    <source>
        <dbReference type="ARBA" id="ARBA00013194"/>
    </source>
</evidence>
<dbReference type="InterPro" id="IPR047202">
    <property type="entry name" value="Lipocalin_Blc-like_dom"/>
</dbReference>
<dbReference type="CDD" id="cd19438">
    <property type="entry name" value="lipocalin_Blc-like"/>
    <property type="match status" value="1"/>
</dbReference>
<sequence>MELAQGEQKVSDSCQALKHSMEAVVEGIKSKREKLDNVFEERLKLSCSADGKDEKATAKGSDVLKLNVGGDNAFQTRRDTLTAIEGSRLSQMFGGRWDKVLPKDKSGRFFLDLDPQQFRALLSWLVDVKRTPPGSLEETEPPVESLPEEFRPGFLDLCRLLCSRDDLESESKKAEEEDTAAFSETLKTLREALDSTIKQGKMEMDESHADLVEKVMAVAQAALDYECTTRRQNRVLDAQQKAVDIEVDFMRQFLGRGTSGEREADIIRLNVSGVVLETFRSTLLFESESQLAAKFGEAWTMQSDEMVDGEVFFDEDPELFKLLMLHLRLKGLLGREFAPQIPAPKRGAWNRFTEYLNLEGMKVVDLVDTKLADSQKQLLLLQWLPLKKLKLLYRATQDGFAPANFHQKCDNRGPTVVLARSTGGYIFGGYTDAAWSSTNQYVRCEGAFLFRLCGPNASPSRHDIFQNHQHGISCSVSYLPVFGSARQRFVQRLFARSAYLDRPGEPVPPEEVYQSLVEHFQRWAQCLSSFGLCLLEVMLLDVPNTRRYFNENVSFHFDLEAALSRQYLVPAKAFCLALAEAGLFSCADAKSLKCYPESGDYCRIMNQHVKRYPFHVRLAEQKDLESLMALQRRARVGSLEAARGTVAGRLARAPLGNFVAEDEGGELLGAIYTTRLRDQSAPLVAEPEERSSEELEATLQIIALHADPEAPGVGALLRDFVLQLLRAERGAGAQCVGLSRCGQWAQTSMSMEDYIRKHQSGELSDKVLAFHTTRGAAICGLVPHARPEDVENQGTAVLIRYGETSHSSRATRSSPPSVDDVERVLEAEVQAMGLEDLEHLDSLEVAQLSGRLERRCGLRLDVYGSEPSLRAWAEDAVRNAQSKSTSAAHGAARALGLPELRGLLQETLAEVGGTATSGSASSARSGGSLQDLGLDSLDLARLQSTIQKRFGIELALEARRCVEAKGSKAMAKPPLMAMEKTMDLKRFMGSWYVLAHIPVRLVKEHLAHNAVETYSWDEAKERISVHYRFNENADDGPLNDSYQRGWVKNKETFAEWRVSPKLPIFGYGMSSVLRLPYIIVDCADDYNTAIVGYPNRAYLWILSRSPTVSSKDYDALIEKSKGFGYDESKIRRVPQSEKGQRPALTSIMTSNGKDLAMGTMESLAEVITKRREPSDRDGCGAFGPKKGADHLPQQARPERPEKGVLILPTRNYLGIGQNPTRKLNPLKLFAGVEFPRCSTGKLFHQIDPLTPGLAVLLPRLALPGYQTQYQILKPGSGKAITAGCTATVHATGVVKQTGKKFWSTKDPGQSPFSYEAGRGKVITGWDQGCLGMVIGEERKLVIPAEEGYGAGGFPAWDIPPGATLEFTLECLEEFIDHLRAKNFPKASGGTSSVRKKTPAEKDASSRGRKGRETLPIKECECVVVKL</sequence>
<dbReference type="Pfam" id="PF07534">
    <property type="entry name" value="TLD"/>
    <property type="match status" value="1"/>
</dbReference>
<keyword evidence="3 5" id="KW-0697">Rotamase</keyword>
<dbReference type="EMBL" id="CAXAMM010036891">
    <property type="protein sequence ID" value="CAK9076418.1"/>
    <property type="molecule type" value="Genomic_DNA"/>
</dbReference>
<dbReference type="InterPro" id="IPR006571">
    <property type="entry name" value="TLDc_dom"/>
</dbReference>
<dbReference type="CDD" id="cd18316">
    <property type="entry name" value="BTB_POZ_KCTD-like"/>
    <property type="match status" value="1"/>
</dbReference>
<dbReference type="InterPro" id="IPR050689">
    <property type="entry name" value="FKBP-type_PPIase"/>
</dbReference>
<proteinExistence type="predicted"/>
<evidence type="ECO:0000256" key="5">
    <source>
        <dbReference type="PROSITE-ProRule" id="PRU00277"/>
    </source>
</evidence>
<feature type="region of interest" description="Disordered" evidence="6">
    <location>
        <begin position="1169"/>
        <end position="1197"/>
    </location>
</feature>
<feature type="compositionally biased region" description="Basic and acidic residues" evidence="6">
    <location>
        <begin position="1397"/>
        <end position="1410"/>
    </location>
</feature>
<feature type="compositionally biased region" description="Basic and acidic residues" evidence="6">
    <location>
        <begin position="1169"/>
        <end position="1178"/>
    </location>
</feature>
<dbReference type="Proteomes" id="UP001642464">
    <property type="component" value="Unassembled WGS sequence"/>
</dbReference>
<dbReference type="InterPro" id="IPR056393">
    <property type="entry name" value="AprA-like_MT2"/>
</dbReference>
<dbReference type="InterPro" id="IPR000566">
    <property type="entry name" value="Lipocln_cytosolic_FA-bd_dom"/>
</dbReference>
<dbReference type="Gene3D" id="2.40.128.20">
    <property type="match status" value="1"/>
</dbReference>
<evidence type="ECO:0000259" key="8">
    <source>
        <dbReference type="PROSITE" id="PS51886"/>
    </source>
</evidence>
<dbReference type="PROSITE" id="PS50059">
    <property type="entry name" value="FKBP_PPIASE"/>
    <property type="match status" value="1"/>
</dbReference>
<dbReference type="PANTHER" id="PTHR10516">
    <property type="entry name" value="PEPTIDYL-PROLYL CIS-TRANS ISOMERASE"/>
    <property type="match status" value="1"/>
</dbReference>
<accession>A0ABP0PLQ2</accession>
<dbReference type="InterPro" id="IPR012674">
    <property type="entry name" value="Calycin"/>
</dbReference>
<dbReference type="SUPFAM" id="SSF47336">
    <property type="entry name" value="ACP-like"/>
    <property type="match status" value="1"/>
</dbReference>
<dbReference type="PANTHER" id="PTHR10516:SF443">
    <property type="entry name" value="FK506-BINDING PROTEIN 59-RELATED"/>
    <property type="match status" value="1"/>
</dbReference>
<dbReference type="InterPro" id="IPR036736">
    <property type="entry name" value="ACP-like_sf"/>
</dbReference>
<dbReference type="Gene3D" id="1.10.1200.10">
    <property type="entry name" value="ACP-like"/>
    <property type="match status" value="1"/>
</dbReference>
<dbReference type="SUPFAM" id="SSF54534">
    <property type="entry name" value="FKBP-like"/>
    <property type="match status" value="1"/>
</dbReference>
<dbReference type="Pfam" id="PF00550">
    <property type="entry name" value="PP-binding"/>
    <property type="match status" value="1"/>
</dbReference>
<feature type="region of interest" description="Disordered" evidence="6">
    <location>
        <begin position="1385"/>
        <end position="1410"/>
    </location>
</feature>
<evidence type="ECO:0000259" key="7">
    <source>
        <dbReference type="PROSITE" id="PS50059"/>
    </source>
</evidence>
<evidence type="ECO:0000256" key="6">
    <source>
        <dbReference type="SAM" id="MobiDB-lite"/>
    </source>
</evidence>
<gene>
    <name evidence="9" type="ORF">SCF082_LOCUS36845</name>
</gene>
<dbReference type="InterPro" id="IPR046357">
    <property type="entry name" value="PPIase_dom_sf"/>
</dbReference>
<comment type="catalytic activity">
    <reaction evidence="1 5">
        <text>[protein]-peptidylproline (omega=180) = [protein]-peptidylproline (omega=0)</text>
        <dbReference type="Rhea" id="RHEA:16237"/>
        <dbReference type="Rhea" id="RHEA-COMP:10747"/>
        <dbReference type="Rhea" id="RHEA-COMP:10748"/>
        <dbReference type="ChEBI" id="CHEBI:83833"/>
        <dbReference type="ChEBI" id="CHEBI:83834"/>
        <dbReference type="EC" id="5.2.1.8"/>
    </reaction>
</comment>
<dbReference type="EC" id="5.2.1.8" evidence="2 5"/>
<feature type="domain" description="PPIase FKBP-type" evidence="7">
    <location>
        <begin position="1283"/>
        <end position="1374"/>
    </location>
</feature>
<keyword evidence="4 5" id="KW-0413">Isomerase</keyword>
<dbReference type="Gene3D" id="3.30.710.10">
    <property type="entry name" value="Potassium Channel Kv1.1, Chain A"/>
    <property type="match status" value="2"/>
</dbReference>
<dbReference type="Pfam" id="PF08212">
    <property type="entry name" value="Lipocalin_2"/>
    <property type="match status" value="1"/>
</dbReference>
<dbReference type="SUPFAM" id="SSF55729">
    <property type="entry name" value="Acyl-CoA N-acyltransferases (Nat)"/>
    <property type="match status" value="1"/>
</dbReference>
<reference evidence="9 10" key="1">
    <citation type="submission" date="2024-02" db="EMBL/GenBank/DDBJ databases">
        <authorList>
            <person name="Chen Y."/>
            <person name="Shah S."/>
            <person name="Dougan E. K."/>
            <person name="Thang M."/>
            <person name="Chan C."/>
        </authorList>
    </citation>
    <scope>NUCLEOTIDE SEQUENCE [LARGE SCALE GENOMIC DNA]</scope>
</reference>
<evidence type="ECO:0000313" key="10">
    <source>
        <dbReference type="Proteomes" id="UP001642464"/>
    </source>
</evidence>
<dbReference type="Pfam" id="PF00254">
    <property type="entry name" value="FKBP_C"/>
    <property type="match status" value="1"/>
</dbReference>
<keyword evidence="10" id="KW-1185">Reference proteome</keyword>
<dbReference type="InterPro" id="IPR001179">
    <property type="entry name" value="PPIase_FKBP_dom"/>
</dbReference>
<dbReference type="InterPro" id="IPR011333">
    <property type="entry name" value="SKP1/BTB/POZ_sf"/>
</dbReference>
<dbReference type="InterPro" id="IPR003131">
    <property type="entry name" value="T1-type_BTB"/>
</dbReference>
<protein>
    <recommendedName>
        <fullName evidence="2 5">peptidylprolyl isomerase</fullName>
        <ecNumber evidence="2 5">5.2.1.8</ecNumber>
    </recommendedName>
</protein>
<evidence type="ECO:0000313" key="9">
    <source>
        <dbReference type="EMBL" id="CAK9076418.1"/>
    </source>
</evidence>
<dbReference type="Gene3D" id="3.10.50.40">
    <property type="match status" value="1"/>
</dbReference>
<dbReference type="SUPFAM" id="SSF54695">
    <property type="entry name" value="POZ domain"/>
    <property type="match status" value="2"/>
</dbReference>
<evidence type="ECO:0000256" key="4">
    <source>
        <dbReference type="ARBA" id="ARBA00023235"/>
    </source>
</evidence>
<dbReference type="InterPro" id="IPR009081">
    <property type="entry name" value="PP-bd_ACP"/>
</dbReference>